<dbReference type="AlphaFoldDB" id="A0A8S9WMA7"/>
<feature type="non-terminal residue" evidence="1">
    <location>
        <position position="1"/>
    </location>
</feature>
<protein>
    <submittedName>
        <fullName evidence="1">Uncharacterized protein</fullName>
    </submittedName>
</protein>
<name>A0A8S9WMA7_APOLU</name>
<keyword evidence="2" id="KW-1185">Reference proteome</keyword>
<reference evidence="1" key="1">
    <citation type="journal article" date="2021" name="Mol. Ecol. Resour.">
        <title>Apolygus lucorum genome provides insights into omnivorousness and mesophyll feeding.</title>
        <authorList>
            <person name="Liu Y."/>
            <person name="Liu H."/>
            <person name="Wang H."/>
            <person name="Huang T."/>
            <person name="Liu B."/>
            <person name="Yang B."/>
            <person name="Yin L."/>
            <person name="Li B."/>
            <person name="Zhang Y."/>
            <person name="Zhang S."/>
            <person name="Jiang F."/>
            <person name="Zhang X."/>
            <person name="Ren Y."/>
            <person name="Wang B."/>
            <person name="Wang S."/>
            <person name="Lu Y."/>
            <person name="Wu K."/>
            <person name="Fan W."/>
            <person name="Wang G."/>
        </authorList>
    </citation>
    <scope>NUCLEOTIDE SEQUENCE</scope>
    <source>
        <strain evidence="1">12Hb</strain>
    </source>
</reference>
<proteinExistence type="predicted"/>
<dbReference type="Proteomes" id="UP000466442">
    <property type="component" value="Unassembled WGS sequence"/>
</dbReference>
<evidence type="ECO:0000313" key="2">
    <source>
        <dbReference type="Proteomes" id="UP000466442"/>
    </source>
</evidence>
<accession>A0A8S9WMA7</accession>
<comment type="caution">
    <text evidence="1">The sequence shown here is derived from an EMBL/GenBank/DDBJ whole genome shotgun (WGS) entry which is preliminary data.</text>
</comment>
<gene>
    <name evidence="1" type="ORF">GE061_020222</name>
</gene>
<dbReference type="EMBL" id="WIXP02000062">
    <property type="protein sequence ID" value="KAF6197419.1"/>
    <property type="molecule type" value="Genomic_DNA"/>
</dbReference>
<evidence type="ECO:0000313" key="1">
    <source>
        <dbReference type="EMBL" id="KAF6197419.1"/>
    </source>
</evidence>
<sequence length="63" mass="7187">LILSVFLIQCRSVPGRSSHSLLLVIWFWSSRSSRCGPEHRLLKDTSATKGEFIHQCLNPHGQR</sequence>
<organism evidence="1 2">
    <name type="scientific">Apolygus lucorum</name>
    <name type="common">Small green plant bug</name>
    <name type="synonym">Lygocoris lucorum</name>
    <dbReference type="NCBI Taxonomy" id="248454"/>
    <lineage>
        <taxon>Eukaryota</taxon>
        <taxon>Metazoa</taxon>
        <taxon>Ecdysozoa</taxon>
        <taxon>Arthropoda</taxon>
        <taxon>Hexapoda</taxon>
        <taxon>Insecta</taxon>
        <taxon>Pterygota</taxon>
        <taxon>Neoptera</taxon>
        <taxon>Paraneoptera</taxon>
        <taxon>Hemiptera</taxon>
        <taxon>Heteroptera</taxon>
        <taxon>Panheteroptera</taxon>
        <taxon>Cimicomorpha</taxon>
        <taxon>Miridae</taxon>
        <taxon>Mirini</taxon>
        <taxon>Apolygus</taxon>
    </lineage>
</organism>